<evidence type="ECO:0000313" key="3">
    <source>
        <dbReference type="Proteomes" id="UP000298438"/>
    </source>
</evidence>
<evidence type="ECO:0000256" key="1">
    <source>
        <dbReference type="SAM" id="SignalP"/>
    </source>
</evidence>
<dbReference type="Proteomes" id="UP000298438">
    <property type="component" value="Unassembled WGS sequence"/>
</dbReference>
<feature type="chain" id="PRO_5021352088" description="DUF2987 domain-containing protein" evidence="1">
    <location>
        <begin position="25"/>
        <end position="234"/>
    </location>
</feature>
<evidence type="ECO:0008006" key="4">
    <source>
        <dbReference type="Google" id="ProtNLM"/>
    </source>
</evidence>
<accession>A0A4Y9S0L1</accession>
<dbReference type="EMBL" id="SPVF01000238">
    <property type="protein sequence ID" value="TFW14864.1"/>
    <property type="molecule type" value="Genomic_DNA"/>
</dbReference>
<dbReference type="OrthoDB" id="9156151at2"/>
<name>A0A4Y9S0L1_9BURK</name>
<evidence type="ECO:0000313" key="2">
    <source>
        <dbReference type="EMBL" id="TFW14864.1"/>
    </source>
</evidence>
<dbReference type="AlphaFoldDB" id="A0A4Y9S0L1"/>
<sequence length="234" mass="25755">MRFSGHISLLCAMLLAAGSATAQAREGDWVSYRDAYRAMVVFEKYGKPKQFLQSTYQVIPKDKTAPTEGLKLTLNGKSTQLNLPLDAAGRTVFPLLKAAYDENAELTLNHNVAQYQFRQRISIVTRADGVYEAADLRAACEQALAYERYVHPSIVSGKKCAGVRFVYPRKGIDPTVHVRVGERDSTLPVNEGSAFADNDGGSTFRVVAYRFADWPATGRVVTEDGPLLISAVFE</sequence>
<protein>
    <recommendedName>
        <fullName evidence="4">DUF2987 domain-containing protein</fullName>
    </recommendedName>
</protein>
<organism evidence="2 3">
    <name type="scientific">Zemynaea arenosa</name>
    <dbReference type="NCBI Taxonomy" id="2561931"/>
    <lineage>
        <taxon>Bacteria</taxon>
        <taxon>Pseudomonadati</taxon>
        <taxon>Pseudomonadota</taxon>
        <taxon>Betaproteobacteria</taxon>
        <taxon>Burkholderiales</taxon>
        <taxon>Oxalobacteraceae</taxon>
        <taxon>Telluria group</taxon>
        <taxon>Zemynaea</taxon>
    </lineage>
</organism>
<reference evidence="2 3" key="1">
    <citation type="submission" date="2019-03" db="EMBL/GenBank/DDBJ databases">
        <title>Draft Genome Sequence of Massilia arenosa sp. nov., a Novel Massilia Species Isolated from a Sandy-loam Maize Soil.</title>
        <authorList>
            <person name="Raths R."/>
            <person name="Peta V."/>
            <person name="Bucking H."/>
        </authorList>
    </citation>
    <scope>NUCLEOTIDE SEQUENCE [LARGE SCALE GENOMIC DNA]</scope>
    <source>
        <strain evidence="2 3">MC02</strain>
    </source>
</reference>
<keyword evidence="1" id="KW-0732">Signal</keyword>
<proteinExistence type="predicted"/>
<feature type="signal peptide" evidence="1">
    <location>
        <begin position="1"/>
        <end position="24"/>
    </location>
</feature>
<gene>
    <name evidence="2" type="ORF">E4L96_18685</name>
</gene>
<dbReference type="RefSeq" id="WP_135208725.1">
    <property type="nucleotide sequence ID" value="NZ_SPVF01000238.1"/>
</dbReference>
<keyword evidence="3" id="KW-1185">Reference proteome</keyword>
<comment type="caution">
    <text evidence="2">The sequence shown here is derived from an EMBL/GenBank/DDBJ whole genome shotgun (WGS) entry which is preliminary data.</text>
</comment>